<dbReference type="GO" id="GO:0006096">
    <property type="term" value="P:glycolytic process"/>
    <property type="evidence" value="ECO:0007669"/>
    <property type="project" value="UniProtKB-KW"/>
</dbReference>
<feature type="binding site" evidence="14">
    <location>
        <position position="109"/>
    </location>
    <ligand>
        <name>Zn(2+)</name>
        <dbReference type="ChEBI" id="CHEBI:29105"/>
        <label>2</label>
    </ligand>
</feature>
<dbReference type="Gene3D" id="3.20.20.70">
    <property type="entry name" value="Aldolase class I"/>
    <property type="match status" value="1"/>
</dbReference>
<evidence type="ECO:0000256" key="9">
    <source>
        <dbReference type="ARBA" id="ARBA00023152"/>
    </source>
</evidence>
<reference evidence="16" key="2">
    <citation type="journal article" date="2016" name="Int. J. Syst. Evol. Microbiol.">
        <title>Complete genome sequence and cell structure of Limnochorda pilosa, a Gram-negative spore-former within the phylum Firmicutes.</title>
        <authorList>
            <person name="Watanabe M."/>
            <person name="Kojima H."/>
            <person name="Fukui M."/>
        </authorList>
    </citation>
    <scope>NUCLEOTIDE SEQUENCE [LARGE SCALE GENOMIC DNA]</scope>
    <source>
        <strain evidence="16">HC45</strain>
    </source>
</reference>
<dbReference type="PANTHER" id="PTHR30304">
    <property type="entry name" value="D-TAGATOSE-1,6-BISPHOSPHATE ALDOLASE"/>
    <property type="match status" value="1"/>
</dbReference>
<dbReference type="PROSITE" id="PS00806">
    <property type="entry name" value="ALDOLASE_CLASS_II_2"/>
    <property type="match status" value="1"/>
</dbReference>
<feature type="binding site" evidence="14">
    <location>
        <position position="146"/>
    </location>
    <ligand>
        <name>Zn(2+)</name>
        <dbReference type="ChEBI" id="CHEBI:29105"/>
        <label>2</label>
    </ligand>
</feature>
<dbReference type="Proteomes" id="UP000065807">
    <property type="component" value="Chromosome"/>
</dbReference>
<dbReference type="SUPFAM" id="SSF51569">
    <property type="entry name" value="Aldolase"/>
    <property type="match status" value="1"/>
</dbReference>
<keyword evidence="16" id="KW-1185">Reference proteome</keyword>
<reference evidence="16" key="1">
    <citation type="submission" date="2015-07" db="EMBL/GenBank/DDBJ databases">
        <title>Complete genome sequence and phylogenetic analysis of Limnochorda pilosa.</title>
        <authorList>
            <person name="Watanabe M."/>
            <person name="Kojima H."/>
            <person name="Fukui M."/>
        </authorList>
    </citation>
    <scope>NUCLEOTIDE SEQUENCE [LARGE SCALE GENOMIC DNA]</scope>
    <source>
        <strain evidence="16">HC45</strain>
    </source>
</reference>
<protein>
    <recommendedName>
        <fullName evidence="6">Fructose-bisphosphate aldolase</fullName>
        <ecNumber evidence="5">4.1.2.13</ecNumber>
    </recommendedName>
    <alternativeName>
        <fullName evidence="11">Fructose-1,6-bisphosphate aldolase</fullName>
    </alternativeName>
</protein>
<dbReference type="EC" id="4.1.2.13" evidence="5"/>
<evidence type="ECO:0000256" key="1">
    <source>
        <dbReference type="ARBA" id="ARBA00000441"/>
    </source>
</evidence>
<dbReference type="Pfam" id="PF01116">
    <property type="entry name" value="F_bP_aldolase"/>
    <property type="match status" value="1"/>
</dbReference>
<dbReference type="STRING" id="1555112.LIP_0488"/>
<accession>A0A0K2SGX7</accession>
<dbReference type="InterPro" id="IPR013785">
    <property type="entry name" value="Aldolase_TIM"/>
</dbReference>
<feature type="binding site" evidence="13">
    <location>
        <begin position="264"/>
        <end position="267"/>
    </location>
    <ligand>
        <name>dihydroxyacetone phosphate</name>
        <dbReference type="ChEBI" id="CHEBI:57642"/>
    </ligand>
</feature>
<comment type="cofactor">
    <cofactor evidence="14">
        <name>Zn(2+)</name>
        <dbReference type="ChEBI" id="CHEBI:29105"/>
    </cofactor>
    <text evidence="14">Binds 2 Zn(2+) ions per subunit. One is catalytic and the other provides a structural contribution.</text>
</comment>
<evidence type="ECO:0000256" key="11">
    <source>
        <dbReference type="ARBA" id="ARBA00031804"/>
    </source>
</evidence>
<keyword evidence="8 14" id="KW-0862">Zinc</keyword>
<dbReference type="EMBL" id="AP014924">
    <property type="protein sequence ID" value="BAS26345.1"/>
    <property type="molecule type" value="Genomic_DNA"/>
</dbReference>
<dbReference type="AlphaFoldDB" id="A0A0K2SGX7"/>
<comment type="similarity">
    <text evidence="4">Belongs to the class II fructose-bisphosphate aldolase family.</text>
</comment>
<keyword evidence="10" id="KW-0456">Lyase</keyword>
<dbReference type="FunFam" id="3.20.20.70:FF:000111">
    <property type="entry name" value="Fructose-1,6-bisphosphate aldolase"/>
    <property type="match status" value="1"/>
</dbReference>
<feature type="binding site" evidence="14">
    <location>
        <position position="88"/>
    </location>
    <ligand>
        <name>Zn(2+)</name>
        <dbReference type="ChEBI" id="CHEBI:29105"/>
        <label>1</label>
        <note>catalytic</note>
    </ligand>
</feature>
<dbReference type="CDD" id="cd00947">
    <property type="entry name" value="TBP_aldolase_IIB"/>
    <property type="match status" value="1"/>
</dbReference>
<dbReference type="PIRSF" id="PIRSF001359">
    <property type="entry name" value="F_bP_aldolase_II"/>
    <property type="match status" value="1"/>
</dbReference>
<feature type="binding site" evidence="14">
    <location>
        <position position="221"/>
    </location>
    <ligand>
        <name>Zn(2+)</name>
        <dbReference type="ChEBI" id="CHEBI:29105"/>
        <label>1</label>
        <note>catalytic</note>
    </ligand>
</feature>
<dbReference type="NCBIfam" id="TIGR00167">
    <property type="entry name" value="cbbA"/>
    <property type="match status" value="1"/>
</dbReference>
<evidence type="ECO:0000256" key="3">
    <source>
        <dbReference type="ARBA" id="ARBA00004714"/>
    </source>
</evidence>
<feature type="binding site" evidence="13">
    <location>
        <position position="191"/>
    </location>
    <ligand>
        <name>dihydroxyacetone phosphate</name>
        <dbReference type="ChEBI" id="CHEBI:57642"/>
    </ligand>
</feature>
<dbReference type="OrthoDB" id="9803995at2"/>
<dbReference type="KEGG" id="lpil:LIP_0488"/>
<organism evidence="15 16">
    <name type="scientific">Limnochorda pilosa</name>
    <dbReference type="NCBI Taxonomy" id="1555112"/>
    <lineage>
        <taxon>Bacteria</taxon>
        <taxon>Bacillati</taxon>
        <taxon>Bacillota</taxon>
        <taxon>Limnochordia</taxon>
        <taxon>Limnochordales</taxon>
        <taxon>Limnochordaceae</taxon>
        <taxon>Limnochorda</taxon>
    </lineage>
</organism>
<evidence type="ECO:0000256" key="6">
    <source>
        <dbReference type="ARBA" id="ARBA00013779"/>
    </source>
</evidence>
<evidence type="ECO:0000256" key="13">
    <source>
        <dbReference type="PIRSR" id="PIRSR001359-2"/>
    </source>
</evidence>
<sequence length="335" mass="36040">MLVTSKAILEASLRAHKAGRPFGVGAYNVNNMEQMQGIITAAQETRSPVIVQVSRGALKYAQDKYLVNIIQAAIELAPEIPVAVHLDHGNGMEVVQRAIDLGFTSVMIDGSLMEDGKTPSDFEYNVEVTRRVAEYAHARGVSVEGELGTLGGIEDDVGSGMTQLTDPEQAVEFVERTGVDALAISIGTSHGAYKFKGEPKIAFEIIEETRRLLPDTYLVSHGSSSVPPEHVALINRYGGKMEAARGVPLDALEKAVARGINKINVDTDIRLAATGAVRKFLAENPQEFDPRAYLKAARAAIAAEIKKRMEAFGTAGRAPEVPPWGLAEMKAAYGK</sequence>
<evidence type="ECO:0000256" key="2">
    <source>
        <dbReference type="ARBA" id="ARBA00002181"/>
    </source>
</evidence>
<evidence type="ECO:0000313" key="15">
    <source>
        <dbReference type="EMBL" id="BAS26345.1"/>
    </source>
</evidence>
<evidence type="ECO:0000256" key="8">
    <source>
        <dbReference type="ARBA" id="ARBA00022833"/>
    </source>
</evidence>
<dbReference type="GO" id="GO:0004332">
    <property type="term" value="F:fructose-bisphosphate aldolase activity"/>
    <property type="evidence" value="ECO:0007669"/>
    <property type="project" value="UniProtKB-EC"/>
</dbReference>
<evidence type="ECO:0000256" key="14">
    <source>
        <dbReference type="PIRSR" id="PIRSR001359-3"/>
    </source>
</evidence>
<feature type="active site" description="Proton donor" evidence="12">
    <location>
        <position position="87"/>
    </location>
</feature>
<keyword evidence="9" id="KW-0324">Glycolysis</keyword>
<feature type="binding site" evidence="14">
    <location>
        <position position="190"/>
    </location>
    <ligand>
        <name>Zn(2+)</name>
        <dbReference type="ChEBI" id="CHEBI:29105"/>
        <label>1</label>
        <note>catalytic</note>
    </ligand>
</feature>
<dbReference type="InterPro" id="IPR050246">
    <property type="entry name" value="Class_II_FBP_aldolase"/>
</dbReference>
<evidence type="ECO:0000256" key="12">
    <source>
        <dbReference type="PIRSR" id="PIRSR001359-1"/>
    </source>
</evidence>
<comment type="catalytic activity">
    <reaction evidence="1">
        <text>beta-D-fructose 1,6-bisphosphate = D-glyceraldehyde 3-phosphate + dihydroxyacetone phosphate</text>
        <dbReference type="Rhea" id="RHEA:14729"/>
        <dbReference type="ChEBI" id="CHEBI:32966"/>
        <dbReference type="ChEBI" id="CHEBI:57642"/>
        <dbReference type="ChEBI" id="CHEBI:59776"/>
        <dbReference type="EC" id="4.1.2.13"/>
    </reaction>
</comment>
<evidence type="ECO:0000256" key="4">
    <source>
        <dbReference type="ARBA" id="ARBA00005812"/>
    </source>
</evidence>
<comment type="pathway">
    <text evidence="3">Carbohydrate degradation; glycolysis; D-glyceraldehyde 3-phosphate and glycerone phosphate from D-glucose: step 4/4.</text>
</comment>
<evidence type="ECO:0000313" key="16">
    <source>
        <dbReference type="Proteomes" id="UP000065807"/>
    </source>
</evidence>
<evidence type="ECO:0000256" key="10">
    <source>
        <dbReference type="ARBA" id="ARBA00023239"/>
    </source>
</evidence>
<proteinExistence type="inferred from homology"/>
<dbReference type="InterPro" id="IPR000771">
    <property type="entry name" value="FBA_II"/>
</dbReference>
<name>A0A0K2SGX7_LIMPI</name>
<dbReference type="PANTHER" id="PTHR30304:SF0">
    <property type="entry name" value="D-TAGATOSE-1,6-BISPHOSPHATE ALDOLASE SUBUNIT GATY-RELATED"/>
    <property type="match status" value="1"/>
</dbReference>
<evidence type="ECO:0000256" key="5">
    <source>
        <dbReference type="ARBA" id="ARBA00013068"/>
    </source>
</evidence>
<evidence type="ECO:0000256" key="7">
    <source>
        <dbReference type="ARBA" id="ARBA00022723"/>
    </source>
</evidence>
<gene>
    <name evidence="15" type="ORF">LIP_0488</name>
</gene>
<dbReference type="GO" id="GO:0008270">
    <property type="term" value="F:zinc ion binding"/>
    <property type="evidence" value="ECO:0007669"/>
    <property type="project" value="InterPro"/>
</dbReference>
<feature type="binding site" evidence="13">
    <location>
        <begin position="222"/>
        <end position="224"/>
    </location>
    <ligand>
        <name>dihydroxyacetone phosphate</name>
        <dbReference type="ChEBI" id="CHEBI:57642"/>
    </ligand>
</feature>
<comment type="function">
    <text evidence="2">Catalyzes the aldol condensation of dihydroxyacetone phosphate (DHAP or glycerone-phosphate) with glyceraldehyde 3-phosphate (G3P) to form fructose 1,6-bisphosphate (FBP) in gluconeogenesis and the reverse reaction in glycolysis.</text>
</comment>
<dbReference type="PATRIC" id="fig|1555112.3.peg.508"/>
<keyword evidence="7 14" id="KW-0479">Metal-binding</keyword>
<dbReference type="RefSeq" id="WP_068133804.1">
    <property type="nucleotide sequence ID" value="NZ_AP014924.1"/>
</dbReference>